<dbReference type="Pfam" id="PF08212">
    <property type="entry name" value="Lipocalin_2"/>
    <property type="match status" value="1"/>
</dbReference>
<dbReference type="Proteomes" id="UP000218209">
    <property type="component" value="Unassembled WGS sequence"/>
</dbReference>
<sequence>MAVMRCTLVLLAVTAAAAASGAAGTPPPTFPHPPLTACPNPSTVRALDVSAYAGRWYQAAVSARFAARSEANAPCVTADYTVNGSTIEVVNCKQEVAATASTPATVGCTRGVAFPPPPGGDPGKLSVQFPVMPAPGPYWVVDLVGRASAGYHASVVYSCVLRRGVPVQDLFILSRTPRIARHPRRALSRLYWRVMKKGVLLERDNALTVTKQGKRCAYRGDPGVKVVIS</sequence>
<accession>A0A1X6NSC6</accession>
<dbReference type="SUPFAM" id="SSF50814">
    <property type="entry name" value="Lipocalins"/>
    <property type="match status" value="1"/>
</dbReference>
<evidence type="ECO:0000313" key="4">
    <source>
        <dbReference type="Proteomes" id="UP000218209"/>
    </source>
</evidence>
<feature type="chain" id="PRO_5012010335" description="Lipocalin/cytosolic fatty-acid binding domain-containing protein" evidence="1">
    <location>
        <begin position="19"/>
        <end position="229"/>
    </location>
</feature>
<dbReference type="AlphaFoldDB" id="A0A1X6NSC6"/>
<dbReference type="GO" id="GO:0005737">
    <property type="term" value="C:cytoplasm"/>
    <property type="evidence" value="ECO:0007669"/>
    <property type="project" value="TreeGrafter"/>
</dbReference>
<evidence type="ECO:0000259" key="2">
    <source>
        <dbReference type="Pfam" id="PF08212"/>
    </source>
</evidence>
<feature type="signal peptide" evidence="1">
    <location>
        <begin position="1"/>
        <end position="18"/>
    </location>
</feature>
<dbReference type="EMBL" id="KV919135">
    <property type="protein sequence ID" value="OSX71430.1"/>
    <property type="molecule type" value="Genomic_DNA"/>
</dbReference>
<name>A0A1X6NSC6_PORUM</name>
<dbReference type="GO" id="GO:0000302">
    <property type="term" value="P:response to reactive oxygen species"/>
    <property type="evidence" value="ECO:0007669"/>
    <property type="project" value="TreeGrafter"/>
</dbReference>
<dbReference type="InterPro" id="IPR012674">
    <property type="entry name" value="Calycin"/>
</dbReference>
<dbReference type="PANTHER" id="PTHR10612:SF56">
    <property type="entry name" value="LIPOCALIN_CYTOSOLIC FATTY-ACID BINDING DOMAIN-CONTAINING PROTEIN"/>
    <property type="match status" value="1"/>
</dbReference>
<dbReference type="PANTHER" id="PTHR10612">
    <property type="entry name" value="APOLIPOPROTEIN D"/>
    <property type="match status" value="1"/>
</dbReference>
<evidence type="ECO:0000256" key="1">
    <source>
        <dbReference type="SAM" id="SignalP"/>
    </source>
</evidence>
<dbReference type="Gene3D" id="2.40.128.20">
    <property type="match status" value="1"/>
</dbReference>
<dbReference type="InterPro" id="IPR000566">
    <property type="entry name" value="Lipocln_cytosolic_FA-bd_dom"/>
</dbReference>
<keyword evidence="4" id="KW-1185">Reference proteome</keyword>
<organism evidence="3 4">
    <name type="scientific">Porphyra umbilicalis</name>
    <name type="common">Purple laver</name>
    <name type="synonym">Red alga</name>
    <dbReference type="NCBI Taxonomy" id="2786"/>
    <lineage>
        <taxon>Eukaryota</taxon>
        <taxon>Rhodophyta</taxon>
        <taxon>Bangiophyceae</taxon>
        <taxon>Bangiales</taxon>
        <taxon>Bangiaceae</taxon>
        <taxon>Porphyra</taxon>
    </lineage>
</organism>
<evidence type="ECO:0000313" key="3">
    <source>
        <dbReference type="EMBL" id="OSX71430.1"/>
    </source>
</evidence>
<reference evidence="3 4" key="1">
    <citation type="submission" date="2017-03" db="EMBL/GenBank/DDBJ databases">
        <title>WGS assembly of Porphyra umbilicalis.</title>
        <authorList>
            <person name="Brawley S.H."/>
            <person name="Blouin N.A."/>
            <person name="Ficko-Blean E."/>
            <person name="Wheeler G.L."/>
            <person name="Lohr M."/>
            <person name="Goodson H.V."/>
            <person name="Jenkins J.W."/>
            <person name="Blaby-Haas C.E."/>
            <person name="Helliwell K.E."/>
            <person name="Chan C."/>
            <person name="Marriage T."/>
            <person name="Bhattacharya D."/>
            <person name="Klein A.S."/>
            <person name="Badis Y."/>
            <person name="Brodie J."/>
            <person name="Cao Y."/>
            <person name="Collen J."/>
            <person name="Dittami S.M."/>
            <person name="Gachon C.M."/>
            <person name="Green B.R."/>
            <person name="Karpowicz S."/>
            <person name="Kim J.W."/>
            <person name="Kudahl U."/>
            <person name="Lin S."/>
            <person name="Michel G."/>
            <person name="Mittag M."/>
            <person name="Olson B.J."/>
            <person name="Pangilinan J."/>
            <person name="Peng Y."/>
            <person name="Qiu H."/>
            <person name="Shu S."/>
            <person name="Singer J.T."/>
            <person name="Smith A.G."/>
            <person name="Sprecher B.N."/>
            <person name="Wagner V."/>
            <person name="Wang W."/>
            <person name="Wang Z.-Y."/>
            <person name="Yan J."/>
            <person name="Yarish C."/>
            <person name="Zoeuner-Riek S."/>
            <person name="Zhuang Y."/>
            <person name="Zou Y."/>
            <person name="Lindquist E.A."/>
            <person name="Grimwood J."/>
            <person name="Barry K."/>
            <person name="Rokhsar D.S."/>
            <person name="Schmutz J."/>
            <person name="Stiller J.W."/>
            <person name="Grossman A.R."/>
            <person name="Prochnik S.E."/>
        </authorList>
    </citation>
    <scope>NUCLEOTIDE SEQUENCE [LARGE SCALE GENOMIC DNA]</scope>
    <source>
        <strain evidence="3">4086291</strain>
    </source>
</reference>
<feature type="domain" description="Lipocalin/cytosolic fatty-acid binding" evidence="2">
    <location>
        <begin position="47"/>
        <end position="187"/>
    </location>
</feature>
<dbReference type="OrthoDB" id="565904at2759"/>
<dbReference type="GO" id="GO:0006629">
    <property type="term" value="P:lipid metabolic process"/>
    <property type="evidence" value="ECO:0007669"/>
    <property type="project" value="TreeGrafter"/>
</dbReference>
<keyword evidence="1" id="KW-0732">Signal</keyword>
<gene>
    <name evidence="3" type="ORF">BU14_0535s0007</name>
</gene>
<proteinExistence type="predicted"/>
<protein>
    <recommendedName>
        <fullName evidence="2">Lipocalin/cytosolic fatty-acid binding domain-containing protein</fullName>
    </recommendedName>
</protein>